<evidence type="ECO:0000256" key="2">
    <source>
        <dbReference type="SAM" id="MobiDB-lite"/>
    </source>
</evidence>
<protein>
    <recommendedName>
        <fullName evidence="4">Threonine/serine exporter-like N-terminal domain-containing protein</fullName>
    </recommendedName>
</protein>
<feature type="transmembrane region" description="Helical" evidence="3">
    <location>
        <begin position="663"/>
        <end position="686"/>
    </location>
</feature>
<feature type="compositionally biased region" description="Basic residues" evidence="2">
    <location>
        <begin position="411"/>
        <end position="433"/>
    </location>
</feature>
<feature type="compositionally biased region" description="Basic and acidic residues" evidence="2">
    <location>
        <begin position="26"/>
        <end position="37"/>
    </location>
</feature>
<organism evidence="5 6">
    <name type="scientific">Pichia californica</name>
    <dbReference type="NCBI Taxonomy" id="460514"/>
    <lineage>
        <taxon>Eukaryota</taxon>
        <taxon>Fungi</taxon>
        <taxon>Dikarya</taxon>
        <taxon>Ascomycota</taxon>
        <taxon>Saccharomycotina</taxon>
        <taxon>Pichiomycetes</taxon>
        <taxon>Pichiales</taxon>
        <taxon>Pichiaceae</taxon>
        <taxon>Pichia</taxon>
    </lineage>
</organism>
<dbReference type="Proteomes" id="UP000697127">
    <property type="component" value="Unassembled WGS sequence"/>
</dbReference>
<feature type="region of interest" description="Disordered" evidence="2">
    <location>
        <begin position="1"/>
        <end position="41"/>
    </location>
</feature>
<feature type="transmembrane region" description="Helical" evidence="3">
    <location>
        <begin position="614"/>
        <end position="633"/>
    </location>
</feature>
<dbReference type="PANTHER" id="PTHR31082">
    <property type="entry name" value="PHEROMONE-REGULATED MEMBRANE PROTEIN 10"/>
    <property type="match status" value="1"/>
</dbReference>
<dbReference type="InterPro" id="IPR015915">
    <property type="entry name" value="Kelch-typ_b-propeller"/>
</dbReference>
<proteinExistence type="inferred from homology"/>
<feature type="transmembrane region" description="Helical" evidence="3">
    <location>
        <begin position="640"/>
        <end position="657"/>
    </location>
</feature>
<sequence length="1170" mass="134042">MSQERGRPHHRIQSLSPPQRAKSRSHSRDKSGSRSRDASPFSIDSKLATNYIINNPFSNPNLRGENLPILEDDESDIELTPILPVFSSRKNNNNNDNSMLDFSELNQIPLPLHDHDSNNSNNNISQAIEDDFKQQFQKDIQIKDVKKTFEDKRKQITENINQTDSSIDDSTDSDYNIDENNNKKRDNYYNVYNNSIQDTNNNLSNLQTNSSSMNYYYNNHNNDNTSILNNAFETIDNNQNQSKPSSVLQWLGKMNSNLTVGHVINSKNKDQRNNNNKNKSNDIENNMKRVSSSSKILTIANNLIHGKGKISDYDYDNADFDEILNSVKSRDNKPNSGITSNLMKLYNQIPDSSDDDDEEEEEYDYDDDDGYYSESNDPFHHIPVKMTDRVRKFKNNFSRESSRDRFLNGKSRSRSRSRSNSRSRSRSRSKTRNRKNEFEDLRLPNFKLGKEDKNIKKIKKKFKKDKAARITVHIVDLIHRQEFLLTLCKAFMKFGAPNHRLEEYLTLTAKVLEVEATFIYLPGMMIVNFSDSITRTSDLKLVRVGQGLNLNKLDLAHDIFESVVYDRIGVDKASKELNELFESKEFLNVYWIILFYGLSSMFIIIFFKGGWLDMIPSFLLGSLLGFLQCVIAPKNEIYSSIFEIGSAILLSFIGRAIGSIYNGKYFCFSAIVLSGLCNILPGYMILRGALEIQSKSIISGVVGMFYAIIYSLFLGFGIVLGSSLYGWIDKNAINQTTCSNIGKIDNIWRILFIPIYNLFTALTCQARFHQLSIMIIIASCGYVVTYFSSLHFSLTQFNSALGSFTVGLLSNIYDRWLKGFKRFGHCSTQFTSMICGIFNLVPGSVAAKNALSSGLLEIKSASNSTTNSNTTDYGSMTFGFTMIEISIGITVGLFMNHLIHTTAKTRIMQLETISPLNGGPIPYRINSSYCQLMNNNKPYLFVFGGYDDLNENFDDKIYILDIENKNWLQPRSTGIYRNGCSCLPIDNNGNILIVGGILPDDEFNECLDRSGNNIKSIYQDCFLLNYNINFNKFNIDWNEKFKENIIHNNNTNNIDDYDNDDDDIVNESSQISIEIWEQLNRLERHSIYLSIPNNRLYISGGFISDLPYGMQKNMYIFDLIKFKIIKVNFCRKIEHEIIEFDNKIWSFGGLNETMKNSFMNIQIFDLIDNR</sequence>
<feature type="compositionally biased region" description="Acidic residues" evidence="2">
    <location>
        <begin position="352"/>
        <end position="371"/>
    </location>
</feature>
<evidence type="ECO:0000256" key="3">
    <source>
        <dbReference type="SAM" id="Phobius"/>
    </source>
</evidence>
<feature type="region of interest" description="Disordered" evidence="2">
    <location>
        <begin position="327"/>
        <end position="383"/>
    </location>
</feature>
<dbReference type="Gene3D" id="2.120.10.80">
    <property type="entry name" value="Kelch-type beta propeller"/>
    <property type="match status" value="1"/>
</dbReference>
<dbReference type="InterPro" id="IPR010619">
    <property type="entry name" value="ThrE-like_N"/>
</dbReference>
<evidence type="ECO:0000256" key="1">
    <source>
        <dbReference type="ARBA" id="ARBA00034125"/>
    </source>
</evidence>
<dbReference type="AlphaFoldDB" id="A0A9P6WPV6"/>
<feature type="transmembrane region" description="Helical" evidence="3">
    <location>
        <begin position="589"/>
        <end position="608"/>
    </location>
</feature>
<comment type="caution">
    <text evidence="5">The sequence shown here is derived from an EMBL/GenBank/DDBJ whole genome shotgun (WGS) entry which is preliminary data.</text>
</comment>
<comment type="similarity">
    <text evidence="1">Belongs to the ThrE exporter (TC 2.A.79) family.</text>
</comment>
<accession>A0A9P6WPV6</accession>
<feature type="transmembrane region" description="Helical" evidence="3">
    <location>
        <begin position="698"/>
        <end position="727"/>
    </location>
</feature>
<keyword evidence="3" id="KW-0472">Membrane</keyword>
<feature type="region of interest" description="Disordered" evidence="2">
    <location>
        <begin position="264"/>
        <end position="287"/>
    </location>
</feature>
<feature type="region of interest" description="Disordered" evidence="2">
    <location>
        <begin position="401"/>
        <end position="436"/>
    </location>
</feature>
<dbReference type="PANTHER" id="PTHR31082:SF4">
    <property type="entry name" value="PHEROMONE-REGULATED MEMBRANE PROTEIN 10"/>
    <property type="match status" value="1"/>
</dbReference>
<keyword evidence="3" id="KW-0812">Transmembrane</keyword>
<feature type="transmembrane region" description="Helical" evidence="3">
    <location>
        <begin position="771"/>
        <end position="788"/>
    </location>
</feature>
<gene>
    <name evidence="5" type="ORF">C6P40_000777</name>
</gene>
<evidence type="ECO:0000259" key="4">
    <source>
        <dbReference type="Pfam" id="PF06738"/>
    </source>
</evidence>
<feature type="transmembrane region" description="Helical" evidence="3">
    <location>
        <begin position="747"/>
        <end position="764"/>
    </location>
</feature>
<feature type="domain" description="Threonine/serine exporter-like N-terminal" evidence="4">
    <location>
        <begin position="483"/>
        <end position="724"/>
    </location>
</feature>
<feature type="transmembrane region" description="Helical" evidence="3">
    <location>
        <begin position="876"/>
        <end position="899"/>
    </location>
</feature>
<feature type="region of interest" description="Disordered" evidence="2">
    <location>
        <begin position="160"/>
        <end position="186"/>
    </location>
</feature>
<dbReference type="EMBL" id="PUHW01000014">
    <property type="protein sequence ID" value="KAG0690881.1"/>
    <property type="molecule type" value="Genomic_DNA"/>
</dbReference>
<feature type="compositionally biased region" description="Acidic residues" evidence="2">
    <location>
        <begin position="166"/>
        <end position="177"/>
    </location>
</feature>
<keyword evidence="3" id="KW-1133">Transmembrane helix</keyword>
<evidence type="ECO:0000313" key="5">
    <source>
        <dbReference type="EMBL" id="KAG0690881.1"/>
    </source>
</evidence>
<keyword evidence="6" id="KW-1185">Reference proteome</keyword>
<dbReference type="Pfam" id="PF06738">
    <property type="entry name" value="ThrE"/>
    <property type="match status" value="1"/>
</dbReference>
<dbReference type="GO" id="GO:0022857">
    <property type="term" value="F:transmembrane transporter activity"/>
    <property type="evidence" value="ECO:0007669"/>
    <property type="project" value="InterPro"/>
</dbReference>
<evidence type="ECO:0000313" key="6">
    <source>
        <dbReference type="Proteomes" id="UP000697127"/>
    </source>
</evidence>
<feature type="non-terminal residue" evidence="5">
    <location>
        <position position="1"/>
    </location>
</feature>
<feature type="transmembrane region" description="Helical" evidence="3">
    <location>
        <begin position="834"/>
        <end position="856"/>
    </location>
</feature>
<dbReference type="SUPFAM" id="SSF117281">
    <property type="entry name" value="Kelch motif"/>
    <property type="match status" value="1"/>
</dbReference>
<name>A0A9P6WPV6_9ASCO</name>
<reference evidence="5" key="1">
    <citation type="submission" date="2020-11" db="EMBL/GenBank/DDBJ databases">
        <title>Kefir isolates.</title>
        <authorList>
            <person name="Marcisauskas S."/>
            <person name="Kim Y."/>
            <person name="Blasche S."/>
        </authorList>
    </citation>
    <scope>NUCLEOTIDE SEQUENCE</scope>
    <source>
        <strain evidence="5">Olga-1</strain>
    </source>
</reference>
<dbReference type="InterPro" id="IPR051361">
    <property type="entry name" value="ThrE/Ser_Exporter"/>
</dbReference>